<sequence length="242" mass="27183">MVDLCQWRAAIGLWNCSRVRTKRLFQTQEDCGQVPQKHCTDTNHHRSTTRSSSATQDNILHRTVSTTGEAATIISWAWSLFSTPETVCFLFYLFLHILLLLSGDVELNPGPTSETKEVIRKKIEASLRSKYADLELATRGCIGEIRPQLYAKGLITEALRDSGTYAQISDSIKAGMLVVESIEQLTKRYKDFLNSISSQGGPCKVAADQLNEELEEILKLEEVQIKHSVFLEEEAQVIPKIP</sequence>
<protein>
    <submittedName>
        <fullName evidence="1">Uncharacterized protein</fullName>
    </submittedName>
</protein>
<dbReference type="EnsemblMetazoa" id="Aqu2.1.05280_001">
    <property type="protein sequence ID" value="Aqu2.1.05280_001"/>
    <property type="gene ID" value="Aqu2.1.05280"/>
</dbReference>
<name>A0A1X7STE9_AMPQE</name>
<proteinExistence type="predicted"/>
<organism evidence="1">
    <name type="scientific">Amphimedon queenslandica</name>
    <name type="common">Sponge</name>
    <dbReference type="NCBI Taxonomy" id="400682"/>
    <lineage>
        <taxon>Eukaryota</taxon>
        <taxon>Metazoa</taxon>
        <taxon>Porifera</taxon>
        <taxon>Demospongiae</taxon>
        <taxon>Heteroscleromorpha</taxon>
        <taxon>Haplosclerida</taxon>
        <taxon>Niphatidae</taxon>
        <taxon>Amphimedon</taxon>
    </lineage>
</organism>
<accession>A0A1X7STE9</accession>
<dbReference type="AlphaFoldDB" id="A0A1X7STE9"/>
<dbReference type="InParanoid" id="A0A1X7STE9"/>
<evidence type="ECO:0000313" key="1">
    <source>
        <dbReference type="EnsemblMetazoa" id="Aqu2.1.05280_001"/>
    </source>
</evidence>
<dbReference type="OrthoDB" id="539213at2759"/>
<reference evidence="1" key="1">
    <citation type="submission" date="2017-05" db="UniProtKB">
        <authorList>
            <consortium name="EnsemblMetazoa"/>
        </authorList>
    </citation>
    <scope>IDENTIFICATION</scope>
</reference>